<dbReference type="GO" id="GO:0034599">
    <property type="term" value="P:cellular response to oxidative stress"/>
    <property type="evidence" value="ECO:0007669"/>
    <property type="project" value="TreeGrafter"/>
</dbReference>
<organism evidence="1 3">
    <name type="scientific">Rhizophagus clarus</name>
    <dbReference type="NCBI Taxonomy" id="94130"/>
    <lineage>
        <taxon>Eukaryota</taxon>
        <taxon>Fungi</taxon>
        <taxon>Fungi incertae sedis</taxon>
        <taxon>Mucoromycota</taxon>
        <taxon>Glomeromycotina</taxon>
        <taxon>Glomeromycetes</taxon>
        <taxon>Glomerales</taxon>
        <taxon>Glomeraceae</taxon>
        <taxon>Rhizophagus</taxon>
    </lineage>
</organism>
<protein>
    <submittedName>
        <fullName evidence="1">Uncharacterized protein</fullName>
    </submittedName>
</protein>
<dbReference type="PANTHER" id="PTHR16798">
    <property type="entry name" value="FANCONI ANEMIA GROUP C PROTEIN FANCC"/>
    <property type="match status" value="1"/>
</dbReference>
<evidence type="ECO:0000313" key="2">
    <source>
        <dbReference type="EMBL" id="GES89586.1"/>
    </source>
</evidence>
<reference evidence="2" key="2">
    <citation type="submission" date="2019-10" db="EMBL/GenBank/DDBJ databases">
        <title>Conservation and host-specific expression of non-tandemly repeated heterogenous ribosome RNA gene in arbuscular mycorrhizal fungi.</title>
        <authorList>
            <person name="Maeda T."/>
            <person name="Kobayashi Y."/>
            <person name="Nakagawa T."/>
            <person name="Ezawa T."/>
            <person name="Yamaguchi K."/>
            <person name="Bino T."/>
            <person name="Nishimoto Y."/>
            <person name="Shigenobu S."/>
            <person name="Kawaguchi M."/>
        </authorList>
    </citation>
    <scope>NUCLEOTIDE SEQUENCE</scope>
    <source>
        <strain evidence="2">HR1</strain>
    </source>
</reference>
<accession>A0A2Z6Q7E5</accession>
<dbReference type="OrthoDB" id="2246451at2759"/>
<dbReference type="EMBL" id="BEXD01000286">
    <property type="protein sequence ID" value="GBB86100.1"/>
    <property type="molecule type" value="Genomic_DNA"/>
</dbReference>
<dbReference type="AlphaFoldDB" id="A0A2Z6Q7E5"/>
<dbReference type="GO" id="GO:0006289">
    <property type="term" value="P:nucleotide-excision repair"/>
    <property type="evidence" value="ECO:0007669"/>
    <property type="project" value="TreeGrafter"/>
</dbReference>
<reference evidence="1 3" key="1">
    <citation type="submission" date="2017-11" db="EMBL/GenBank/DDBJ databases">
        <title>The genome of Rhizophagus clarus HR1 reveals common genetic basis of auxotrophy among arbuscular mycorrhizal fungi.</title>
        <authorList>
            <person name="Kobayashi Y."/>
        </authorList>
    </citation>
    <scope>NUCLEOTIDE SEQUENCE [LARGE SCALE GENOMIC DNA]</scope>
    <source>
        <strain evidence="1 3">HR1</strain>
    </source>
</reference>
<dbReference type="EMBL" id="BLAL01000189">
    <property type="protein sequence ID" value="GES89586.1"/>
    <property type="molecule type" value="Genomic_DNA"/>
</dbReference>
<name>A0A2Z6Q7E5_9GLOM</name>
<dbReference type="GO" id="GO:0043240">
    <property type="term" value="C:Fanconi anaemia nuclear complex"/>
    <property type="evidence" value="ECO:0007669"/>
    <property type="project" value="InterPro"/>
</dbReference>
<sequence length="588" mass="68707">MEWPFIKELSDLLRSWKTDGEFNTDLTNQPDVIYATRTINIVNKIGRLRELLDALHEQLLECNTAGECNTRFPEVQNILEELVCIRILALHETVCQKIIECLLEYTKLSDRTDAFSNFIGLPKYWSLKVLRAISIGHSQGDILSEKLASLCGAGSSDLDRSYVEEAVSIIIDFLDSVEENLLQLPSTCIENISDQLIPLLQVPEMFELIERIILFATKGKLHHTMNSECGNALSNHFVEYLVFFHHDMYMKLCSDAILGLWTNCPAAVEYEVLVSFQHFLFPVNKNYMTPRNIIEFLRHKPFFYQAINYPKIFSLCFETFVKCLEDFPDWRVLRLIKYTIEYCIESKDHSRFIPPDITHYFPRLLESLVTVLANDVPGVQTISKINFLRYKLLLEQSPSVIKNYRKYVWITLMSFTKWHYWIIEAFFDIQKFPQINDLQEPINYLAWLIYPREDSRIIIISNSIGDMITSIRECLSLSSQQNRKEKILLCFNHYQRTFENNLLLIDIILGLLSKIKSQEFTEEILNACVMPNSQPTSSRPSMSRQIQINENINLAALTKILDYFYENQLGKNEEIINYLNKLKESYMM</sequence>
<dbReference type="Proteomes" id="UP000247702">
    <property type="component" value="Unassembled WGS sequence"/>
</dbReference>
<dbReference type="Proteomes" id="UP000615446">
    <property type="component" value="Unassembled WGS sequence"/>
</dbReference>
<dbReference type="PANTHER" id="PTHR16798:SF0">
    <property type="entry name" value="FANCONI ANEMIA GROUP C PROTEIN"/>
    <property type="match status" value="1"/>
</dbReference>
<dbReference type="InterPro" id="IPR000686">
    <property type="entry name" value="FANCC"/>
</dbReference>
<comment type="caution">
    <text evidence="1">The sequence shown here is derived from an EMBL/GenBank/DDBJ whole genome shotgun (WGS) entry which is preliminary data.</text>
</comment>
<proteinExistence type="predicted"/>
<gene>
    <name evidence="2" type="ORF">RCL2_001647800</name>
    <name evidence="1" type="ORF">RclHR1_12550009</name>
</gene>
<dbReference type="GO" id="GO:0036297">
    <property type="term" value="P:interstrand cross-link repair"/>
    <property type="evidence" value="ECO:0007669"/>
    <property type="project" value="InterPro"/>
</dbReference>
<evidence type="ECO:0000313" key="3">
    <source>
        <dbReference type="Proteomes" id="UP000247702"/>
    </source>
</evidence>
<keyword evidence="3" id="KW-1185">Reference proteome</keyword>
<evidence type="ECO:0000313" key="1">
    <source>
        <dbReference type="EMBL" id="GBB86100.1"/>
    </source>
</evidence>